<feature type="domain" description="Multidrug resistance protein MdtA-like beta-barrel" evidence="11">
    <location>
        <begin position="223"/>
        <end position="306"/>
    </location>
</feature>
<dbReference type="Gene3D" id="2.40.420.20">
    <property type="match status" value="1"/>
</dbReference>
<dbReference type="InterPro" id="IPR058624">
    <property type="entry name" value="MdtA-like_HH"/>
</dbReference>
<feature type="domain" description="Multidrug resistance protein MdtA-like alpha-helical hairpin" evidence="9">
    <location>
        <begin position="117"/>
        <end position="186"/>
    </location>
</feature>
<feature type="domain" description="Multidrug resistance protein MdtA-like C-terminal permuted SH3" evidence="12">
    <location>
        <begin position="310"/>
        <end position="369"/>
    </location>
</feature>
<dbReference type="PANTHER" id="PTHR30469:SF12">
    <property type="entry name" value="MULTIDRUG RESISTANCE PROTEIN MDTA"/>
    <property type="match status" value="1"/>
</dbReference>
<dbReference type="Gene3D" id="1.10.287.470">
    <property type="entry name" value="Helix hairpin bin"/>
    <property type="match status" value="1"/>
</dbReference>
<evidence type="ECO:0000256" key="7">
    <source>
        <dbReference type="SAM" id="Coils"/>
    </source>
</evidence>
<dbReference type="Proteomes" id="UP000326367">
    <property type="component" value="Unassembled WGS sequence"/>
</dbReference>
<comment type="similarity">
    <text evidence="2">Belongs to the membrane fusion protein (MFP) (TC 8.A.1) family.</text>
</comment>
<keyword evidence="8" id="KW-1133">Transmembrane helix</keyword>
<keyword evidence="8" id="KW-0812">Transmembrane</keyword>
<evidence type="ECO:0000259" key="9">
    <source>
        <dbReference type="Pfam" id="PF25876"/>
    </source>
</evidence>
<comment type="caution">
    <text evidence="13">The sequence shown here is derived from an EMBL/GenBank/DDBJ whole genome shotgun (WGS) entry which is preliminary data.</text>
</comment>
<keyword evidence="14" id="KW-1185">Reference proteome</keyword>
<evidence type="ECO:0000256" key="4">
    <source>
        <dbReference type="ARBA" id="ARBA00022475"/>
    </source>
</evidence>
<proteinExistence type="inferred from homology"/>
<dbReference type="Gene3D" id="2.40.30.170">
    <property type="match status" value="1"/>
</dbReference>
<dbReference type="RefSeq" id="WP_150453017.1">
    <property type="nucleotide sequence ID" value="NZ_VYKI01000001.1"/>
</dbReference>
<dbReference type="InterPro" id="IPR058626">
    <property type="entry name" value="MdtA-like_b-barrel"/>
</dbReference>
<organism evidence="13 14">
    <name type="scientific">Stenotrophomonas cyclobalanopsidis</name>
    <dbReference type="NCBI Taxonomy" id="2771362"/>
    <lineage>
        <taxon>Bacteria</taxon>
        <taxon>Pseudomonadati</taxon>
        <taxon>Pseudomonadota</taxon>
        <taxon>Gammaproteobacteria</taxon>
        <taxon>Lysobacterales</taxon>
        <taxon>Lysobacteraceae</taxon>
        <taxon>Stenotrophomonas</taxon>
    </lineage>
</organism>
<feature type="domain" description="Multidrug resistance protein MdtA-like barrel-sandwich hybrid" evidence="10">
    <location>
        <begin position="78"/>
        <end position="217"/>
    </location>
</feature>
<evidence type="ECO:0000313" key="14">
    <source>
        <dbReference type="Proteomes" id="UP000326367"/>
    </source>
</evidence>
<keyword evidence="3" id="KW-0813">Transport</keyword>
<evidence type="ECO:0000256" key="1">
    <source>
        <dbReference type="ARBA" id="ARBA00004236"/>
    </source>
</evidence>
<evidence type="ECO:0000259" key="11">
    <source>
        <dbReference type="Pfam" id="PF25944"/>
    </source>
</evidence>
<keyword evidence="7" id="KW-0175">Coiled coil</keyword>
<reference evidence="13 14" key="1">
    <citation type="journal article" date="2020" name="Antonie Van Leeuwenhoek">
        <title>Stenotrophomonas cyclobalanopsidis sp. nov., isolated from the leaf spot disease of Cyclobalanopsis patelliformis.</title>
        <authorList>
            <person name="Bian D.R."/>
            <person name="Xue H."/>
            <person name="Piao C.G."/>
            <person name="Li Y."/>
        </authorList>
    </citation>
    <scope>NUCLEOTIDE SEQUENCE [LARGE SCALE GENOMIC DNA]</scope>
    <source>
        <strain evidence="13 14">TPQG1-4</strain>
    </source>
</reference>
<evidence type="ECO:0000259" key="12">
    <source>
        <dbReference type="Pfam" id="PF25967"/>
    </source>
</evidence>
<evidence type="ECO:0000259" key="10">
    <source>
        <dbReference type="Pfam" id="PF25917"/>
    </source>
</evidence>
<accession>A0ABQ6T5L4</accession>
<dbReference type="InterPro" id="IPR006143">
    <property type="entry name" value="RND_pump_MFP"/>
</dbReference>
<dbReference type="PANTHER" id="PTHR30469">
    <property type="entry name" value="MULTIDRUG RESISTANCE PROTEIN MDTA"/>
    <property type="match status" value="1"/>
</dbReference>
<evidence type="ECO:0000256" key="6">
    <source>
        <dbReference type="ARBA" id="ARBA00023136"/>
    </source>
</evidence>
<dbReference type="Pfam" id="PF25876">
    <property type="entry name" value="HH_MFP_RND"/>
    <property type="match status" value="1"/>
</dbReference>
<dbReference type="Pfam" id="PF25944">
    <property type="entry name" value="Beta-barrel_RND"/>
    <property type="match status" value="1"/>
</dbReference>
<dbReference type="NCBIfam" id="TIGR01730">
    <property type="entry name" value="RND_mfp"/>
    <property type="match status" value="1"/>
</dbReference>
<dbReference type="SUPFAM" id="SSF111369">
    <property type="entry name" value="HlyD-like secretion proteins"/>
    <property type="match status" value="1"/>
</dbReference>
<dbReference type="NCBIfam" id="NF008589">
    <property type="entry name" value="PRK11556.1"/>
    <property type="match status" value="1"/>
</dbReference>
<name>A0ABQ6T5L4_9GAMM</name>
<evidence type="ECO:0000256" key="2">
    <source>
        <dbReference type="ARBA" id="ARBA00009477"/>
    </source>
</evidence>
<dbReference type="Gene3D" id="2.40.50.100">
    <property type="match status" value="1"/>
</dbReference>
<dbReference type="Pfam" id="PF25917">
    <property type="entry name" value="BSH_RND"/>
    <property type="match status" value="1"/>
</dbReference>
<protein>
    <submittedName>
        <fullName evidence="13">MdtA/MuxA family multidrug efflux RND transporter periplasmic adaptor subunit</fullName>
    </submittedName>
</protein>
<evidence type="ECO:0000256" key="3">
    <source>
        <dbReference type="ARBA" id="ARBA00022448"/>
    </source>
</evidence>
<evidence type="ECO:0000256" key="8">
    <source>
        <dbReference type="SAM" id="Phobius"/>
    </source>
</evidence>
<sequence>MSAVEPSRSTPPRSRRAWVIAVAVIVAGLVAWWAWPRTEATVAAGPGKTVPVRVARASAEPLQLRLKAVGTVTPLHSVVVRSRVDGELLRLHFQEGQQVKAGDLLAQIDPRPYEVKLAQAQGTQQQNLAELENAERQLQRYRELQKQNYVSGQELSDQQSKVRQLQGRRISDQASVDEARLQLQYTRITAPVSGRVGLRRLDVGNLVRASDTEGLVTLAQTAPISVLFTVPEPELPALLDAVQAQAGLPVEAWDRGESKALAQGTLSSVDNRIDTATGTLKLRAQFDNAGLALFPNQFVNVRLHLGEHPALLIPDAAVQFGSQGNYVHIVDKDNKAQRRTVVLGPADEGRVAVRSGLQAGDQVVIEGIDGLEDGTAVEIVAEPAATAKAAKAGA</sequence>
<comment type="subcellular location">
    <subcellularLocation>
        <location evidence="1">Cell membrane</location>
    </subcellularLocation>
</comment>
<keyword evidence="5" id="KW-0997">Cell inner membrane</keyword>
<dbReference type="InterPro" id="IPR058625">
    <property type="entry name" value="MdtA-like_BSH"/>
</dbReference>
<keyword evidence="4" id="KW-1003">Cell membrane</keyword>
<evidence type="ECO:0000313" key="13">
    <source>
        <dbReference type="EMBL" id="KAA9004342.1"/>
    </source>
</evidence>
<feature type="coiled-coil region" evidence="7">
    <location>
        <begin position="117"/>
        <end position="148"/>
    </location>
</feature>
<keyword evidence="6 8" id="KW-0472">Membrane</keyword>
<dbReference type="EMBL" id="VYKI01000001">
    <property type="protein sequence ID" value="KAA9004342.1"/>
    <property type="molecule type" value="Genomic_DNA"/>
</dbReference>
<evidence type="ECO:0000256" key="5">
    <source>
        <dbReference type="ARBA" id="ARBA00022519"/>
    </source>
</evidence>
<dbReference type="Pfam" id="PF25967">
    <property type="entry name" value="RND-MFP_C"/>
    <property type="match status" value="1"/>
</dbReference>
<feature type="transmembrane region" description="Helical" evidence="8">
    <location>
        <begin position="17"/>
        <end position="35"/>
    </location>
</feature>
<gene>
    <name evidence="13" type="ORF">FJU31_00365</name>
</gene>
<dbReference type="InterPro" id="IPR058627">
    <property type="entry name" value="MdtA-like_C"/>
</dbReference>